<feature type="compositionally biased region" description="Gly residues" evidence="1">
    <location>
        <begin position="97"/>
        <end position="107"/>
    </location>
</feature>
<keyword evidence="2" id="KW-0732">Signal</keyword>
<proteinExistence type="predicted"/>
<accession>A0A2N9G3M3</accession>
<feature type="region of interest" description="Disordered" evidence="1">
    <location>
        <begin position="81"/>
        <end position="132"/>
    </location>
</feature>
<sequence>MDRLRYCVCLISILVLFMRSHARPLKPNMEENQKNQSLSMTSLSALVKVSLFPSAPSPWSNDIGNNHEILSGSLSVHGEVVSLKKGPVPPSAPSSGTVGGHHNGQSGGKRPPVDGVAHLPFADLDKTESTDC</sequence>
<feature type="signal peptide" evidence="2">
    <location>
        <begin position="1"/>
        <end position="22"/>
    </location>
</feature>
<feature type="compositionally biased region" description="Basic and acidic residues" evidence="1">
    <location>
        <begin position="123"/>
        <end position="132"/>
    </location>
</feature>
<gene>
    <name evidence="3" type="ORF">FSB_LOCUS21663</name>
</gene>
<reference evidence="3" key="1">
    <citation type="submission" date="2018-02" db="EMBL/GenBank/DDBJ databases">
        <authorList>
            <person name="Cohen D.B."/>
            <person name="Kent A.D."/>
        </authorList>
    </citation>
    <scope>NUCLEOTIDE SEQUENCE</scope>
</reference>
<dbReference type="EMBL" id="OIVN01001424">
    <property type="protein sequence ID" value="SPC93781.1"/>
    <property type="molecule type" value="Genomic_DNA"/>
</dbReference>
<evidence type="ECO:0000313" key="3">
    <source>
        <dbReference type="EMBL" id="SPC93781.1"/>
    </source>
</evidence>
<evidence type="ECO:0000256" key="1">
    <source>
        <dbReference type="SAM" id="MobiDB-lite"/>
    </source>
</evidence>
<evidence type="ECO:0000256" key="2">
    <source>
        <dbReference type="SAM" id="SignalP"/>
    </source>
</evidence>
<name>A0A2N9G3M3_FAGSY</name>
<organism evidence="3">
    <name type="scientific">Fagus sylvatica</name>
    <name type="common">Beechnut</name>
    <dbReference type="NCBI Taxonomy" id="28930"/>
    <lineage>
        <taxon>Eukaryota</taxon>
        <taxon>Viridiplantae</taxon>
        <taxon>Streptophyta</taxon>
        <taxon>Embryophyta</taxon>
        <taxon>Tracheophyta</taxon>
        <taxon>Spermatophyta</taxon>
        <taxon>Magnoliopsida</taxon>
        <taxon>eudicotyledons</taxon>
        <taxon>Gunneridae</taxon>
        <taxon>Pentapetalae</taxon>
        <taxon>rosids</taxon>
        <taxon>fabids</taxon>
        <taxon>Fagales</taxon>
        <taxon>Fagaceae</taxon>
        <taxon>Fagus</taxon>
    </lineage>
</organism>
<dbReference type="AlphaFoldDB" id="A0A2N9G3M3"/>
<feature type="chain" id="PRO_5014608239" evidence="2">
    <location>
        <begin position="23"/>
        <end position="132"/>
    </location>
</feature>
<protein>
    <submittedName>
        <fullName evidence="3">Uncharacterized protein</fullName>
    </submittedName>
</protein>